<dbReference type="EMBL" id="GL348715">
    <property type="protein sequence ID" value="EFH60646.1"/>
    <property type="molecule type" value="Genomic_DNA"/>
</dbReference>
<sequence length="83" mass="8937">MPPNLGSVVSQCCRRVGARSIGRPQARGFCSPPGSNGEEKAVATGFKSLGFSAKNIRVFSSWMLSGYVINFVYGNVEIVRILL</sequence>
<organism evidence="2">
    <name type="scientific">Arabidopsis lyrata subsp. lyrata</name>
    <name type="common">Lyre-leaved rock-cress</name>
    <dbReference type="NCBI Taxonomy" id="81972"/>
    <lineage>
        <taxon>Eukaryota</taxon>
        <taxon>Viridiplantae</taxon>
        <taxon>Streptophyta</taxon>
        <taxon>Embryophyta</taxon>
        <taxon>Tracheophyta</taxon>
        <taxon>Spermatophyta</taxon>
        <taxon>Magnoliopsida</taxon>
        <taxon>eudicotyledons</taxon>
        <taxon>Gunneridae</taxon>
        <taxon>Pentapetalae</taxon>
        <taxon>rosids</taxon>
        <taxon>malvids</taxon>
        <taxon>Brassicales</taxon>
        <taxon>Brassicaceae</taxon>
        <taxon>Camelineae</taxon>
        <taxon>Arabidopsis</taxon>
    </lineage>
</organism>
<reference evidence="2" key="1">
    <citation type="journal article" date="2011" name="Nat. Genet.">
        <title>The Arabidopsis lyrata genome sequence and the basis of rapid genome size change.</title>
        <authorList>
            <person name="Hu T.T."/>
            <person name="Pattyn P."/>
            <person name="Bakker E.G."/>
            <person name="Cao J."/>
            <person name="Cheng J.-F."/>
            <person name="Clark R.M."/>
            <person name="Fahlgren N."/>
            <person name="Fawcett J.A."/>
            <person name="Grimwood J."/>
            <person name="Gundlach H."/>
            <person name="Haberer G."/>
            <person name="Hollister J.D."/>
            <person name="Ossowski S."/>
            <person name="Ottilar R.P."/>
            <person name="Salamov A.A."/>
            <person name="Schneeberger K."/>
            <person name="Spannagl M."/>
            <person name="Wang X."/>
            <person name="Yang L."/>
            <person name="Nasrallah M.E."/>
            <person name="Bergelson J."/>
            <person name="Carrington J.C."/>
            <person name="Gaut B.S."/>
            <person name="Schmutz J."/>
            <person name="Mayer K.F.X."/>
            <person name="Van de Peer Y."/>
            <person name="Grigoriev I.V."/>
            <person name="Nordborg M."/>
            <person name="Weigel D."/>
            <person name="Guo Y.-L."/>
        </authorList>
    </citation>
    <scope>NUCLEOTIDE SEQUENCE [LARGE SCALE GENOMIC DNA]</scope>
    <source>
        <strain evidence="2">cv. MN47</strain>
    </source>
</reference>
<evidence type="ECO:0000313" key="2">
    <source>
        <dbReference type="Proteomes" id="UP000008694"/>
    </source>
</evidence>
<protein>
    <submittedName>
        <fullName evidence="1">Predicted protein</fullName>
    </submittedName>
</protein>
<dbReference type="AlphaFoldDB" id="D7L163"/>
<dbReference type="Proteomes" id="UP000008694">
    <property type="component" value="Unassembled WGS sequence"/>
</dbReference>
<keyword evidence="2" id="KW-1185">Reference proteome</keyword>
<evidence type="ECO:0000313" key="1">
    <source>
        <dbReference type="EMBL" id="EFH60646.1"/>
    </source>
</evidence>
<dbReference type="HOGENOM" id="CLU_2545705_0_0_1"/>
<accession>D7L163</accession>
<name>D7L163_ARALL</name>
<gene>
    <name evidence="1" type="ORF">ARALYDRAFT_896357</name>
</gene>
<proteinExistence type="predicted"/>
<dbReference type="Gramene" id="scaffold_300327.1">
    <property type="protein sequence ID" value="scaffold_300327.1"/>
    <property type="gene ID" value="scaffold_300327.1"/>
</dbReference>